<dbReference type="Proteomes" id="UP001152519">
    <property type="component" value="Unassembled WGS sequence"/>
</dbReference>
<feature type="compositionally biased region" description="Basic and acidic residues" evidence="1">
    <location>
        <begin position="8"/>
        <end position="19"/>
    </location>
</feature>
<dbReference type="RefSeq" id="WP_251491912.1">
    <property type="nucleotide sequence ID" value="NZ_CAJSLV010000059.1"/>
</dbReference>
<organism evidence="2 3">
    <name type="scientific">Actinacidiphila cocklensis</name>
    <dbReference type="NCBI Taxonomy" id="887465"/>
    <lineage>
        <taxon>Bacteria</taxon>
        <taxon>Bacillati</taxon>
        <taxon>Actinomycetota</taxon>
        <taxon>Actinomycetes</taxon>
        <taxon>Kitasatosporales</taxon>
        <taxon>Streptomycetaceae</taxon>
        <taxon>Actinacidiphila</taxon>
    </lineage>
</organism>
<name>A0A9W4DW70_9ACTN</name>
<gene>
    <name evidence="2" type="ORF">SCOCK_30273</name>
</gene>
<dbReference type="EMBL" id="CAJSLV010000059">
    <property type="protein sequence ID" value="CAG6395040.1"/>
    <property type="molecule type" value="Genomic_DNA"/>
</dbReference>
<reference evidence="2" key="1">
    <citation type="submission" date="2021-05" db="EMBL/GenBank/DDBJ databases">
        <authorList>
            <person name="Arsene-Ploetze F."/>
        </authorList>
    </citation>
    <scope>NUCLEOTIDE SEQUENCE</scope>
    <source>
        <strain evidence="2">DSM 42138</strain>
    </source>
</reference>
<evidence type="ECO:0000313" key="2">
    <source>
        <dbReference type="EMBL" id="CAG6395040.1"/>
    </source>
</evidence>
<proteinExistence type="predicted"/>
<comment type="caution">
    <text evidence="2">The sequence shown here is derived from an EMBL/GenBank/DDBJ whole genome shotgun (WGS) entry which is preliminary data.</text>
</comment>
<accession>A0A9W4DW70</accession>
<feature type="region of interest" description="Disordered" evidence="1">
    <location>
        <begin position="1"/>
        <end position="47"/>
    </location>
</feature>
<dbReference type="AlphaFoldDB" id="A0A9W4DW70"/>
<keyword evidence="3" id="KW-1185">Reference proteome</keyword>
<sequence>MEQLQLPGDKRAFVNDHEVSLPPRSPLFDSTKARRSQLSLPTTDAWA</sequence>
<evidence type="ECO:0000256" key="1">
    <source>
        <dbReference type="SAM" id="MobiDB-lite"/>
    </source>
</evidence>
<protein>
    <submittedName>
        <fullName evidence="2">Uncharacterized protein</fullName>
    </submittedName>
</protein>
<evidence type="ECO:0000313" key="3">
    <source>
        <dbReference type="Proteomes" id="UP001152519"/>
    </source>
</evidence>
<feature type="compositionally biased region" description="Polar residues" evidence="1">
    <location>
        <begin position="36"/>
        <end position="47"/>
    </location>
</feature>